<feature type="domain" description="FAS1" evidence="2">
    <location>
        <begin position="153"/>
        <end position="295"/>
    </location>
</feature>
<reference evidence="3" key="1">
    <citation type="journal article" date="2019" name="bioRxiv">
        <title>The Genome of the Zebra Mussel, Dreissena polymorpha: A Resource for Invasive Species Research.</title>
        <authorList>
            <person name="McCartney M.A."/>
            <person name="Auch B."/>
            <person name="Kono T."/>
            <person name="Mallez S."/>
            <person name="Zhang Y."/>
            <person name="Obille A."/>
            <person name="Becker A."/>
            <person name="Abrahante J.E."/>
            <person name="Garbe J."/>
            <person name="Badalamenti J.P."/>
            <person name="Herman A."/>
            <person name="Mangelson H."/>
            <person name="Liachko I."/>
            <person name="Sullivan S."/>
            <person name="Sone E.D."/>
            <person name="Koren S."/>
            <person name="Silverstein K.A.T."/>
            <person name="Beckman K.B."/>
            <person name="Gohl D.M."/>
        </authorList>
    </citation>
    <scope>NUCLEOTIDE SEQUENCE</scope>
    <source>
        <strain evidence="3">Duluth1</strain>
        <tissue evidence="3">Whole animal</tissue>
    </source>
</reference>
<name>A0A9D4LHK8_DREPO</name>
<dbReference type="FunFam" id="2.30.180.10:FF:000032">
    <property type="entry name" value="Fasciclin domain-containing protein, putative"/>
    <property type="match status" value="1"/>
</dbReference>
<dbReference type="GO" id="GO:0005615">
    <property type="term" value="C:extracellular space"/>
    <property type="evidence" value="ECO:0007669"/>
    <property type="project" value="TreeGrafter"/>
</dbReference>
<protein>
    <recommendedName>
        <fullName evidence="2">FAS1 domain-containing protein</fullName>
    </recommendedName>
</protein>
<feature type="domain" description="FAS1" evidence="2">
    <location>
        <begin position="18"/>
        <end position="149"/>
    </location>
</feature>
<dbReference type="PROSITE" id="PS51257">
    <property type="entry name" value="PROKAR_LIPOPROTEIN"/>
    <property type="match status" value="1"/>
</dbReference>
<dbReference type="EMBL" id="JAIWYP010000003">
    <property type="protein sequence ID" value="KAH3858190.1"/>
    <property type="molecule type" value="Genomic_DNA"/>
</dbReference>
<dbReference type="InterPro" id="IPR050904">
    <property type="entry name" value="Adhesion/Biosynth-related"/>
</dbReference>
<keyword evidence="1" id="KW-0732">Signal</keyword>
<dbReference type="PANTHER" id="PTHR10900">
    <property type="entry name" value="PERIOSTIN-RELATED"/>
    <property type="match status" value="1"/>
</dbReference>
<accession>A0A9D4LHK8</accession>
<organism evidence="3 4">
    <name type="scientific">Dreissena polymorpha</name>
    <name type="common">Zebra mussel</name>
    <name type="synonym">Mytilus polymorpha</name>
    <dbReference type="NCBI Taxonomy" id="45954"/>
    <lineage>
        <taxon>Eukaryota</taxon>
        <taxon>Metazoa</taxon>
        <taxon>Spiralia</taxon>
        <taxon>Lophotrochozoa</taxon>
        <taxon>Mollusca</taxon>
        <taxon>Bivalvia</taxon>
        <taxon>Autobranchia</taxon>
        <taxon>Heteroconchia</taxon>
        <taxon>Euheterodonta</taxon>
        <taxon>Imparidentia</taxon>
        <taxon>Neoheterodontei</taxon>
        <taxon>Myida</taxon>
        <taxon>Dreissenoidea</taxon>
        <taxon>Dreissenidae</taxon>
        <taxon>Dreissena</taxon>
    </lineage>
</organism>
<reference evidence="3" key="2">
    <citation type="submission" date="2020-11" db="EMBL/GenBank/DDBJ databases">
        <authorList>
            <person name="McCartney M.A."/>
            <person name="Auch B."/>
            <person name="Kono T."/>
            <person name="Mallez S."/>
            <person name="Becker A."/>
            <person name="Gohl D.M."/>
            <person name="Silverstein K.A.T."/>
            <person name="Koren S."/>
            <person name="Bechman K.B."/>
            <person name="Herman A."/>
            <person name="Abrahante J.E."/>
            <person name="Garbe J."/>
        </authorList>
    </citation>
    <scope>NUCLEOTIDE SEQUENCE</scope>
    <source>
        <strain evidence="3">Duluth1</strain>
        <tissue evidence="3">Whole animal</tissue>
    </source>
</reference>
<dbReference type="InterPro" id="IPR000782">
    <property type="entry name" value="FAS1_domain"/>
</dbReference>
<evidence type="ECO:0000313" key="3">
    <source>
        <dbReference type="EMBL" id="KAH3858190.1"/>
    </source>
</evidence>
<evidence type="ECO:0000259" key="2">
    <source>
        <dbReference type="PROSITE" id="PS50213"/>
    </source>
</evidence>
<dbReference type="Gene3D" id="2.30.180.10">
    <property type="entry name" value="FAS1 domain"/>
    <property type="match status" value="2"/>
</dbReference>
<dbReference type="PANTHER" id="PTHR10900:SF77">
    <property type="entry name" value="FI19380P1"/>
    <property type="match status" value="1"/>
</dbReference>
<dbReference type="SMART" id="SM00554">
    <property type="entry name" value="FAS1"/>
    <property type="match status" value="1"/>
</dbReference>
<dbReference type="SUPFAM" id="SSF82153">
    <property type="entry name" value="FAS1 domain"/>
    <property type="match status" value="2"/>
</dbReference>
<keyword evidence="4" id="KW-1185">Reference proteome</keyword>
<dbReference type="Pfam" id="PF02469">
    <property type="entry name" value="Fasciclin"/>
    <property type="match status" value="2"/>
</dbReference>
<dbReference type="PROSITE" id="PS50213">
    <property type="entry name" value="FAS1"/>
    <property type="match status" value="2"/>
</dbReference>
<dbReference type="AlphaFoldDB" id="A0A9D4LHK8"/>
<dbReference type="Proteomes" id="UP000828390">
    <property type="component" value="Unassembled WGS sequence"/>
</dbReference>
<gene>
    <name evidence="3" type="ORF">DPMN_100809</name>
</gene>
<sequence length="295" mass="32103">MIRNLALLLVVSVCGCRALSTVETLASDPNFSSLVSALTQAGLIDTLNQGVFTIFAPSNFYFETLKYIDPHGLLTDAALFKSVLLYHVVAGRVMRANMTNEHTVTSVQGKPIRFNTYQHNHVTTAQGYQIIFFDKTADNGVIHVITNIMMPPKGDIVNIVSNDNETSTLLSFAVTAGIVGALQGDGLTLLAPTNAAFSQLPNATLSQLTGNVALLTGLCHTDVNNNICRFLHRTLHQIISRLPHRCEQEYLQIRTPDDAPEYSSDSYKGQCTRVSADSHTEQCTIISADSNTGQC</sequence>
<feature type="signal peptide" evidence="1">
    <location>
        <begin position="1"/>
        <end position="18"/>
    </location>
</feature>
<comment type="caution">
    <text evidence="3">The sequence shown here is derived from an EMBL/GenBank/DDBJ whole genome shotgun (WGS) entry which is preliminary data.</text>
</comment>
<evidence type="ECO:0000256" key="1">
    <source>
        <dbReference type="SAM" id="SignalP"/>
    </source>
</evidence>
<proteinExistence type="predicted"/>
<feature type="chain" id="PRO_5038822822" description="FAS1 domain-containing protein" evidence="1">
    <location>
        <begin position="19"/>
        <end position="295"/>
    </location>
</feature>
<evidence type="ECO:0000313" key="4">
    <source>
        <dbReference type="Proteomes" id="UP000828390"/>
    </source>
</evidence>
<dbReference type="InterPro" id="IPR036378">
    <property type="entry name" value="FAS1_dom_sf"/>
</dbReference>